<dbReference type="CDD" id="cd02440">
    <property type="entry name" value="AdoMet_MTases"/>
    <property type="match status" value="1"/>
</dbReference>
<accession>A0ABQ1YRZ2</accession>
<dbReference type="RefSeq" id="WP_188932728.1">
    <property type="nucleotide sequence ID" value="NZ_BMIA01000002.1"/>
</dbReference>
<dbReference type="Pfam" id="PF13489">
    <property type="entry name" value="Methyltransf_23"/>
    <property type="match status" value="1"/>
</dbReference>
<comment type="caution">
    <text evidence="1">The sequence shown here is derived from an EMBL/GenBank/DDBJ whole genome shotgun (WGS) entry which is preliminary data.</text>
</comment>
<dbReference type="EMBL" id="BMIA01000002">
    <property type="protein sequence ID" value="GGH34867.1"/>
    <property type="molecule type" value="Genomic_DNA"/>
</dbReference>
<evidence type="ECO:0008006" key="3">
    <source>
        <dbReference type="Google" id="ProtNLM"/>
    </source>
</evidence>
<organism evidence="1 2">
    <name type="scientific">Dyadobacter endophyticus</name>
    <dbReference type="NCBI Taxonomy" id="1749036"/>
    <lineage>
        <taxon>Bacteria</taxon>
        <taxon>Pseudomonadati</taxon>
        <taxon>Bacteroidota</taxon>
        <taxon>Cytophagia</taxon>
        <taxon>Cytophagales</taxon>
        <taxon>Spirosomataceae</taxon>
        <taxon>Dyadobacter</taxon>
    </lineage>
</organism>
<sequence length="264" mass="29871">MIGEKREKWLVSYPDDGNSVCFEMEDMSFWYQHRNECLVATMKANAFPKEFLDIGGGNGITALAMQNAGYEVTLVEPYPSGIENAKKRGIRSTIQSTLEEYVVQGIGTAPAAGFFDVMEHIEDDKSFLNNINRLLTPDGQIMLTVPAFQSLWSENDVQLGHFRRYTLAQLSGRLAEAGFKVTYATYFFSLVWAPMWFARVLPEKFGIKKDNTPNKKRNEHMAGRPTTARLLRRLLGWEINAIRSKTKIPFGTSCLIVAQKTRAL</sequence>
<evidence type="ECO:0000313" key="1">
    <source>
        <dbReference type="EMBL" id="GGH34867.1"/>
    </source>
</evidence>
<dbReference type="PANTHER" id="PTHR43861">
    <property type="entry name" value="TRANS-ACONITATE 2-METHYLTRANSFERASE-RELATED"/>
    <property type="match status" value="1"/>
</dbReference>
<keyword evidence="2" id="KW-1185">Reference proteome</keyword>
<dbReference type="Gene3D" id="3.40.50.150">
    <property type="entry name" value="Vaccinia Virus protein VP39"/>
    <property type="match status" value="1"/>
</dbReference>
<name>A0ABQ1YRZ2_9BACT</name>
<dbReference type="InterPro" id="IPR029063">
    <property type="entry name" value="SAM-dependent_MTases_sf"/>
</dbReference>
<evidence type="ECO:0000313" key="2">
    <source>
        <dbReference type="Proteomes" id="UP000600214"/>
    </source>
</evidence>
<protein>
    <recommendedName>
        <fullName evidence="3">Methyltransferase domain-containing protein</fullName>
    </recommendedName>
</protein>
<dbReference type="SUPFAM" id="SSF53335">
    <property type="entry name" value="S-adenosyl-L-methionine-dependent methyltransferases"/>
    <property type="match status" value="1"/>
</dbReference>
<proteinExistence type="predicted"/>
<dbReference type="Proteomes" id="UP000600214">
    <property type="component" value="Unassembled WGS sequence"/>
</dbReference>
<gene>
    <name evidence="1" type="ORF">GCM10007423_26090</name>
</gene>
<reference evidence="2" key="1">
    <citation type="journal article" date="2019" name="Int. J. Syst. Evol. Microbiol.">
        <title>The Global Catalogue of Microorganisms (GCM) 10K type strain sequencing project: providing services to taxonomists for standard genome sequencing and annotation.</title>
        <authorList>
            <consortium name="The Broad Institute Genomics Platform"/>
            <consortium name="The Broad Institute Genome Sequencing Center for Infectious Disease"/>
            <person name="Wu L."/>
            <person name="Ma J."/>
        </authorList>
    </citation>
    <scope>NUCLEOTIDE SEQUENCE [LARGE SCALE GENOMIC DNA]</scope>
    <source>
        <strain evidence="2">CGMCC 1.15288</strain>
    </source>
</reference>